<accession>A0A6S6YQE8</accession>
<sequence length="83" mass="9196">MSVQTLNRCGVALLLSARVPGCSFLGSDRNSTPGRLSDQCGWNRSKCLYEGAYESGESDQAEDEARRLNKAEADRLRRKNSGW</sequence>
<keyword evidence="2" id="KW-1185">Reference proteome</keyword>
<name>A0A6S6YQE8_9BURK</name>
<dbReference type="AlphaFoldDB" id="A0A6S6YQE8"/>
<proteinExistence type="predicted"/>
<dbReference type="Proteomes" id="UP000494108">
    <property type="component" value="Unassembled WGS sequence"/>
</dbReference>
<protein>
    <submittedName>
        <fullName evidence="1">Uncharacterized protein</fullName>
    </submittedName>
</protein>
<evidence type="ECO:0000313" key="1">
    <source>
        <dbReference type="EMBL" id="CAB3635348.1"/>
    </source>
</evidence>
<reference evidence="1 2" key="1">
    <citation type="submission" date="2020-04" db="EMBL/GenBank/DDBJ databases">
        <authorList>
            <person name="De Canck E."/>
        </authorList>
    </citation>
    <scope>NUCLEOTIDE SEQUENCE [LARGE SCALE GENOMIC DNA]</scope>
    <source>
        <strain evidence="1 2">LMG 3431</strain>
    </source>
</reference>
<organism evidence="1 2">
    <name type="scientific">Achromobacter pestifer</name>
    <dbReference type="NCBI Taxonomy" id="1353889"/>
    <lineage>
        <taxon>Bacteria</taxon>
        <taxon>Pseudomonadati</taxon>
        <taxon>Pseudomonadota</taxon>
        <taxon>Betaproteobacteria</taxon>
        <taxon>Burkholderiales</taxon>
        <taxon>Alcaligenaceae</taxon>
        <taxon>Achromobacter</taxon>
    </lineage>
</organism>
<gene>
    <name evidence="1" type="ORF">LMG3431_01497</name>
</gene>
<dbReference type="EMBL" id="CADIJX010000002">
    <property type="protein sequence ID" value="CAB3635348.1"/>
    <property type="molecule type" value="Genomic_DNA"/>
</dbReference>
<evidence type="ECO:0000313" key="2">
    <source>
        <dbReference type="Proteomes" id="UP000494108"/>
    </source>
</evidence>